<dbReference type="Proteomes" id="UP000824128">
    <property type="component" value="Unassembled WGS sequence"/>
</dbReference>
<dbReference type="Pfam" id="PF09365">
    <property type="entry name" value="DUF2461"/>
    <property type="match status" value="1"/>
</dbReference>
<evidence type="ECO:0000313" key="2">
    <source>
        <dbReference type="Proteomes" id="UP000824128"/>
    </source>
</evidence>
<dbReference type="PIRSF" id="PIRSF028451">
    <property type="entry name" value="UCP028451"/>
    <property type="match status" value="1"/>
</dbReference>
<evidence type="ECO:0000313" key="1">
    <source>
        <dbReference type="EMBL" id="HIU93919.1"/>
    </source>
</evidence>
<accession>A0A9D1N383</accession>
<name>A0A9D1N383_9FIRM</name>
<organism evidence="1 2">
    <name type="scientific">Candidatus Aphodomorpha intestinavium</name>
    <dbReference type="NCBI Taxonomy" id="2840672"/>
    <lineage>
        <taxon>Bacteria</taxon>
        <taxon>Bacillati</taxon>
        <taxon>Bacillota</taxon>
        <taxon>Clostridia</taxon>
        <taxon>Eubacteriales</taxon>
        <taxon>Candidatus Aphodomorpha</taxon>
    </lineage>
</organism>
<sequence length="222" mass="25998">MSEFAGCPEEMYQFFWEIAFQNNREFFEANRERYRRVVQQPMLALAGELAPAALSIDPRFNVRPSSVVSRIRRDTRFTRDKSPYRDHVWLGYKPAGARTSECFVLYAEFERERYGYGMGMYAPEPALMAELRARMLARPQRFLALVQAPRLQARFTPFGESYRRPRFTDCPEALLPWVNRRSLGFSFTSGALSRTYSPAIREELLEGFALLRPLYRFLMGLE</sequence>
<dbReference type="EMBL" id="DVNZ01000065">
    <property type="protein sequence ID" value="HIU93919.1"/>
    <property type="molecule type" value="Genomic_DNA"/>
</dbReference>
<comment type="caution">
    <text evidence="1">The sequence shown here is derived from an EMBL/GenBank/DDBJ whole genome shotgun (WGS) entry which is preliminary data.</text>
</comment>
<dbReference type="AlphaFoldDB" id="A0A9D1N383"/>
<dbReference type="PANTHER" id="PTHR36452">
    <property type="entry name" value="CHROMOSOME 12, WHOLE GENOME SHOTGUN SEQUENCE"/>
    <property type="match status" value="1"/>
</dbReference>
<dbReference type="PANTHER" id="PTHR36452:SF1">
    <property type="entry name" value="DUF2461 DOMAIN-CONTAINING PROTEIN"/>
    <property type="match status" value="1"/>
</dbReference>
<protein>
    <submittedName>
        <fullName evidence="1">DUF2461 domain-containing protein</fullName>
    </submittedName>
</protein>
<reference evidence="1" key="2">
    <citation type="journal article" date="2021" name="PeerJ">
        <title>Extensive microbial diversity within the chicken gut microbiome revealed by metagenomics and culture.</title>
        <authorList>
            <person name="Gilroy R."/>
            <person name="Ravi A."/>
            <person name="Getino M."/>
            <person name="Pursley I."/>
            <person name="Horton D.L."/>
            <person name="Alikhan N.F."/>
            <person name="Baker D."/>
            <person name="Gharbi K."/>
            <person name="Hall N."/>
            <person name="Watson M."/>
            <person name="Adriaenssens E.M."/>
            <person name="Foster-Nyarko E."/>
            <person name="Jarju S."/>
            <person name="Secka A."/>
            <person name="Antonio M."/>
            <person name="Oren A."/>
            <person name="Chaudhuri R.R."/>
            <person name="La Ragione R."/>
            <person name="Hildebrand F."/>
            <person name="Pallen M.J."/>
        </authorList>
    </citation>
    <scope>NUCLEOTIDE SEQUENCE</scope>
    <source>
        <strain evidence="1">ChiGjej2B2-16831</strain>
    </source>
</reference>
<gene>
    <name evidence="1" type="ORF">IAD24_02050</name>
</gene>
<dbReference type="InterPro" id="IPR015996">
    <property type="entry name" value="UCP028451"/>
</dbReference>
<proteinExistence type="predicted"/>
<dbReference type="InterPro" id="IPR012808">
    <property type="entry name" value="CHP02453"/>
</dbReference>
<reference evidence="1" key="1">
    <citation type="submission" date="2020-10" db="EMBL/GenBank/DDBJ databases">
        <authorList>
            <person name="Gilroy R."/>
        </authorList>
    </citation>
    <scope>NUCLEOTIDE SEQUENCE</scope>
    <source>
        <strain evidence="1">ChiGjej2B2-16831</strain>
    </source>
</reference>